<dbReference type="HAMAP" id="MF_01590">
    <property type="entry name" value="tRNA_carboxymethyltr_CmoB"/>
    <property type="match status" value="1"/>
</dbReference>
<dbReference type="RefSeq" id="WP_207863330.1">
    <property type="nucleotide sequence ID" value="NZ_JAFREP010000054.1"/>
</dbReference>
<dbReference type="EMBL" id="JAFREP010000054">
    <property type="protein sequence ID" value="MBO1323253.1"/>
    <property type="molecule type" value="Genomic_DNA"/>
</dbReference>
<dbReference type="NCBIfam" id="NF011650">
    <property type="entry name" value="PRK15068.1"/>
    <property type="match status" value="1"/>
</dbReference>
<dbReference type="GO" id="GO:0016765">
    <property type="term" value="F:transferase activity, transferring alkyl or aryl (other than methyl) groups"/>
    <property type="evidence" value="ECO:0007669"/>
    <property type="project" value="InterPro"/>
</dbReference>
<evidence type="ECO:0000256" key="1">
    <source>
        <dbReference type="ARBA" id="ARBA00022679"/>
    </source>
</evidence>
<reference evidence="4" key="1">
    <citation type="submission" date="2021-03" db="EMBL/GenBank/DDBJ databases">
        <authorList>
            <person name="Wang G."/>
        </authorList>
    </citation>
    <scope>NUCLEOTIDE SEQUENCE</scope>
    <source>
        <strain evidence="4">KCTC 12899</strain>
    </source>
</reference>
<keyword evidence="1" id="KW-0808">Transferase</keyword>
<evidence type="ECO:0000313" key="5">
    <source>
        <dbReference type="Proteomes" id="UP000664417"/>
    </source>
</evidence>
<dbReference type="InterPro" id="IPR027555">
    <property type="entry name" value="Mo5U34_MeTrfas-like"/>
</dbReference>
<organism evidence="4 5">
    <name type="scientific">Acanthopleuribacter pedis</name>
    <dbReference type="NCBI Taxonomy" id="442870"/>
    <lineage>
        <taxon>Bacteria</taxon>
        <taxon>Pseudomonadati</taxon>
        <taxon>Acidobacteriota</taxon>
        <taxon>Holophagae</taxon>
        <taxon>Acanthopleuribacterales</taxon>
        <taxon>Acanthopleuribacteraceae</taxon>
        <taxon>Acanthopleuribacter</taxon>
    </lineage>
</organism>
<dbReference type="InterPro" id="IPR010017">
    <property type="entry name" value="CmoB"/>
</dbReference>
<name>A0A8J7U656_9BACT</name>
<comment type="caution">
    <text evidence="4">The sequence shown here is derived from an EMBL/GenBank/DDBJ whole genome shotgun (WGS) entry which is preliminary data.</text>
</comment>
<dbReference type="AlphaFoldDB" id="A0A8J7U656"/>
<keyword evidence="2" id="KW-0819">tRNA processing</keyword>
<feature type="region of interest" description="Disordered" evidence="3">
    <location>
        <begin position="275"/>
        <end position="304"/>
    </location>
</feature>
<sequence>MVSIFDLINDPKSKQALHTLNEERRVWLDWKPFAEVKAKSATLPDVAAEVFDFSQAKVVIGEQREESDPLFQQIDETCKAILPWKKGPFQLFGVDIDAEWRSDYKWDRLRAKLPSLKGQNVLDVGGNNGYYAFRMLADEPAYVLNIDPVPRLWYQFNLLQHFARRTELEFFMWGWQETAHFKHLFDTIFCMGIIYHHHDPIQILKYLYQALRPGGLLVLESIVIPGEEDVCLFPADRYAKMRNVWFVPTAAAMTNMLRRTKFEDIEVIAVNRHESEEQRTTEWNPGQSHADFMDPDNPERTIEGYPAPHRAVLFARRPPR</sequence>
<protein>
    <submittedName>
        <fullName evidence="4">tRNA 5-methoxyuridine(34)/uridine 5-oxyacetic acid(34) synthase CmoB</fullName>
    </submittedName>
</protein>
<dbReference type="InterPro" id="IPR029063">
    <property type="entry name" value="SAM-dependent_MTases_sf"/>
</dbReference>
<accession>A0A8J7U656</accession>
<dbReference type="Pfam" id="PF08003">
    <property type="entry name" value="Methyltransf_9"/>
    <property type="match status" value="1"/>
</dbReference>
<keyword evidence="5" id="KW-1185">Reference proteome</keyword>
<dbReference type="Gene3D" id="3.40.50.150">
    <property type="entry name" value="Vaccinia Virus protein VP39"/>
    <property type="match status" value="1"/>
</dbReference>
<dbReference type="SUPFAM" id="SSF53335">
    <property type="entry name" value="S-adenosyl-L-methionine-dependent methyltransferases"/>
    <property type="match status" value="1"/>
</dbReference>
<proteinExistence type="inferred from homology"/>
<dbReference type="CDD" id="cd02440">
    <property type="entry name" value="AdoMet_MTases"/>
    <property type="match status" value="1"/>
</dbReference>
<dbReference type="Proteomes" id="UP000664417">
    <property type="component" value="Unassembled WGS sequence"/>
</dbReference>
<evidence type="ECO:0000256" key="3">
    <source>
        <dbReference type="SAM" id="MobiDB-lite"/>
    </source>
</evidence>
<evidence type="ECO:0000313" key="4">
    <source>
        <dbReference type="EMBL" id="MBO1323253.1"/>
    </source>
</evidence>
<dbReference type="NCBIfam" id="TIGR00452">
    <property type="entry name" value="tRNA 5-methoxyuridine(34)/uridine 5-oxyacetic acid(34) synthase CmoB"/>
    <property type="match status" value="1"/>
</dbReference>
<dbReference type="GO" id="GO:0002098">
    <property type="term" value="P:tRNA wobble uridine modification"/>
    <property type="evidence" value="ECO:0007669"/>
    <property type="project" value="InterPro"/>
</dbReference>
<evidence type="ECO:0000256" key="2">
    <source>
        <dbReference type="ARBA" id="ARBA00022694"/>
    </source>
</evidence>
<gene>
    <name evidence="4" type="primary">cmoB</name>
    <name evidence="4" type="ORF">J3U88_32610</name>
</gene>